<dbReference type="PANTHER" id="PTHR12144:SF0">
    <property type="entry name" value="NEGATIVE ELONGATION FACTOR C_D"/>
    <property type="match status" value="1"/>
</dbReference>
<reference evidence="7" key="5">
    <citation type="submission" date="2025-09" db="UniProtKB">
        <authorList>
            <consortium name="Ensembl"/>
        </authorList>
    </citation>
    <scope>IDENTIFICATION</scope>
</reference>
<gene>
    <name evidence="7" type="primary">NELFCD</name>
</gene>
<comment type="similarity">
    <text evidence="2">Belongs to the NELF-D family.</text>
</comment>
<keyword evidence="4" id="KW-0805">Transcription regulation</keyword>
<accession>A0A4W4GMZ7</accession>
<reference evidence="8" key="2">
    <citation type="journal article" date="2017" name="Sci. Adv.">
        <title>A tail of two voltages: Proteomic comparison of the three electric organs of the electric eel.</title>
        <authorList>
            <person name="Traeger L.L."/>
            <person name="Sabat G."/>
            <person name="Barrett-Wilt G.A."/>
            <person name="Wells G.B."/>
            <person name="Sussman M.R."/>
        </authorList>
    </citation>
    <scope>NUCLEOTIDE SEQUENCE [LARGE SCALE GENOMIC DNA]</scope>
</reference>
<organism evidence="7 8">
    <name type="scientific">Electrophorus electricus</name>
    <name type="common">Electric eel</name>
    <name type="synonym">Gymnotus electricus</name>
    <dbReference type="NCBI Taxonomy" id="8005"/>
    <lineage>
        <taxon>Eukaryota</taxon>
        <taxon>Metazoa</taxon>
        <taxon>Chordata</taxon>
        <taxon>Craniata</taxon>
        <taxon>Vertebrata</taxon>
        <taxon>Euteleostomi</taxon>
        <taxon>Actinopterygii</taxon>
        <taxon>Neopterygii</taxon>
        <taxon>Teleostei</taxon>
        <taxon>Ostariophysi</taxon>
        <taxon>Gymnotiformes</taxon>
        <taxon>Gymnotoidei</taxon>
        <taxon>Gymnotidae</taxon>
        <taxon>Electrophorus</taxon>
    </lineage>
</organism>
<keyword evidence="3" id="KW-0678">Repressor</keyword>
<dbReference type="Pfam" id="PF04858">
    <property type="entry name" value="TH1"/>
    <property type="match status" value="2"/>
</dbReference>
<evidence type="ECO:0000256" key="4">
    <source>
        <dbReference type="ARBA" id="ARBA00023015"/>
    </source>
</evidence>
<evidence type="ECO:0000313" key="7">
    <source>
        <dbReference type="Ensembl" id="ENSEEEP00000037618.2"/>
    </source>
</evidence>
<comment type="subcellular location">
    <subcellularLocation>
        <location evidence="1">Nucleus</location>
    </subcellularLocation>
</comment>
<evidence type="ECO:0000256" key="2">
    <source>
        <dbReference type="ARBA" id="ARBA00005726"/>
    </source>
</evidence>
<dbReference type="GO" id="GO:0032021">
    <property type="term" value="C:NELF complex"/>
    <property type="evidence" value="ECO:0007669"/>
    <property type="project" value="TreeGrafter"/>
</dbReference>
<reference evidence="8" key="1">
    <citation type="journal article" date="2014" name="Science">
        <title>Nonhuman genetics. Genomic basis for the convergent evolution of electric organs.</title>
        <authorList>
            <person name="Gallant J.R."/>
            <person name="Traeger L.L."/>
            <person name="Volkening J.D."/>
            <person name="Moffett H."/>
            <person name="Chen P.H."/>
            <person name="Novina C.D."/>
            <person name="Phillips G.N.Jr."/>
            <person name="Anand R."/>
            <person name="Wells G.B."/>
            <person name="Pinch M."/>
            <person name="Guth R."/>
            <person name="Unguez G.A."/>
            <person name="Albert J.S."/>
            <person name="Zakon H.H."/>
            <person name="Samanta M.P."/>
            <person name="Sussman M.R."/>
        </authorList>
    </citation>
    <scope>NUCLEOTIDE SEQUENCE [LARGE SCALE GENOMIC DNA]</scope>
</reference>
<evidence type="ECO:0000256" key="3">
    <source>
        <dbReference type="ARBA" id="ARBA00022491"/>
    </source>
</evidence>
<dbReference type="AlphaFoldDB" id="A0A4W4GMZ7"/>
<name>A0A4W4GMZ7_ELEEL</name>
<sequence>MEEYYAGLGEWDGQDANMDGYADAEADGKVQEECLQKFSSRDYIMEPTVFNTLKTYFQAGGSPEHVIQLLSENYSAVAQTVNLLAEWLIQMGVEPAQVQERVENHLKSLLIKHFDPQKADSIFTVEGETPAWLEQMIAHTTWRDLFYKLAEAHPDCLMLNFTVKLISDAGYQGEITSVSTACQQLEVFSRVLRTSLSTLLDGGEQNLEKNLPEFAKMVCHGEHTYLFAQAMMSILAQEEQGGSAVRRIGQEVQRYALQSGHDASQITLALGTAAVYPRACQALGAMLSKGALNPADITVLFKMFSSMDPPPVELIRVPAFLDLFMQSLFKPGAKINQDHKHKYIHILAYAASVVETWKKVQIHLKMFTVRFPVVAMGVLKWVDWTVSEPRYFQLQTDHTPVHLALLDEISACHQLLHPQVLQLLVKLFETEHSQLDVMEQLELKKTLLDRMVHLLSRGYVLPVVGYIRKCLEKLNTDISLIRYFVTEVLDVIAPPYTSDFVHLFLPILENDSIAGTIRTEGEHDPVAEFIGEYLHIRHLADAFLKSDLQF</sequence>
<evidence type="ECO:0008006" key="9">
    <source>
        <dbReference type="Google" id="ProtNLM"/>
    </source>
</evidence>
<reference evidence="7" key="4">
    <citation type="submission" date="2025-08" db="UniProtKB">
        <authorList>
            <consortium name="Ensembl"/>
        </authorList>
    </citation>
    <scope>IDENTIFICATION</scope>
</reference>
<dbReference type="Ensembl" id="ENSEEET00000038055.2">
    <property type="protein sequence ID" value="ENSEEEP00000037618.2"/>
    <property type="gene ID" value="ENSEEEG00000017805.2"/>
</dbReference>
<dbReference type="GeneTree" id="ENSGT00390000001799"/>
<keyword evidence="8" id="KW-1185">Reference proteome</keyword>
<evidence type="ECO:0000256" key="1">
    <source>
        <dbReference type="ARBA" id="ARBA00004123"/>
    </source>
</evidence>
<dbReference type="GO" id="GO:0034244">
    <property type="term" value="P:negative regulation of transcription elongation by RNA polymerase II"/>
    <property type="evidence" value="ECO:0007669"/>
    <property type="project" value="TreeGrafter"/>
</dbReference>
<evidence type="ECO:0000313" key="8">
    <source>
        <dbReference type="Proteomes" id="UP000314983"/>
    </source>
</evidence>
<evidence type="ECO:0000256" key="6">
    <source>
        <dbReference type="ARBA" id="ARBA00023242"/>
    </source>
</evidence>
<reference evidence="7" key="3">
    <citation type="submission" date="2020-05" db="EMBL/GenBank/DDBJ databases">
        <title>Electrophorus electricus (electric eel) genome, fEleEle1, primary haplotype.</title>
        <authorList>
            <person name="Myers G."/>
            <person name="Meyer A."/>
            <person name="Fedrigo O."/>
            <person name="Formenti G."/>
            <person name="Rhie A."/>
            <person name="Tracey A."/>
            <person name="Sims Y."/>
            <person name="Jarvis E.D."/>
        </authorList>
    </citation>
    <scope>NUCLEOTIDE SEQUENCE [LARGE SCALE GENOMIC DNA]</scope>
</reference>
<dbReference type="PANTHER" id="PTHR12144">
    <property type="entry name" value="NEGATIVE ELONGATION FACTOR D"/>
    <property type="match status" value="1"/>
</dbReference>
<keyword evidence="5" id="KW-0804">Transcription</keyword>
<protein>
    <recommendedName>
        <fullName evidence="9">Negative elongation factor complex member C/D</fullName>
    </recommendedName>
</protein>
<dbReference type="GO" id="GO:0003723">
    <property type="term" value="F:RNA binding"/>
    <property type="evidence" value="ECO:0007669"/>
    <property type="project" value="TreeGrafter"/>
</dbReference>
<evidence type="ECO:0000256" key="5">
    <source>
        <dbReference type="ARBA" id="ARBA00023163"/>
    </source>
</evidence>
<keyword evidence="6" id="KW-0539">Nucleus</keyword>
<dbReference type="Proteomes" id="UP000314983">
    <property type="component" value="Chromosome 3"/>
</dbReference>
<proteinExistence type="inferred from homology"/>
<dbReference type="InterPro" id="IPR006942">
    <property type="entry name" value="TH1"/>
</dbReference>